<evidence type="ECO:0000256" key="5">
    <source>
        <dbReference type="ARBA" id="ARBA00023237"/>
    </source>
</evidence>
<evidence type="ECO:0000313" key="8">
    <source>
        <dbReference type="Proteomes" id="UP000238137"/>
    </source>
</evidence>
<reference evidence="7" key="1">
    <citation type="submission" date="2018-05" db="EMBL/GenBank/DDBJ databases">
        <title>Reclassification of Methylarcula marina and Methylarcula terricola as Paracoccus methylarcula sp.nov., comb.nov. and Paracoccus terricola comb.nov.</title>
        <authorList>
            <person name="Shmareva M.N."/>
            <person name="Doronina N.V."/>
            <person name="Vasilenko O.V."/>
            <person name="Tarlachkov S.V."/>
            <person name="Trotsenko Y.A."/>
        </authorList>
    </citation>
    <scope>NUCLEOTIDE SEQUENCE [LARGE SCALE GENOMIC DNA]</scope>
    <source>
        <strain evidence="7">VKM B-2159</strain>
    </source>
</reference>
<evidence type="ECO:0000256" key="3">
    <source>
        <dbReference type="ARBA" id="ARBA00022729"/>
    </source>
</evidence>
<dbReference type="Proteomes" id="UP000238137">
    <property type="component" value="Unassembled WGS sequence"/>
</dbReference>
<comment type="subcellular location">
    <subcellularLocation>
        <location evidence="1">Cell outer membrane</location>
    </subcellularLocation>
</comment>
<keyword evidence="3 6" id="KW-0732">Signal</keyword>
<keyword evidence="8" id="KW-1185">Reference proteome</keyword>
<evidence type="ECO:0000256" key="6">
    <source>
        <dbReference type="SAM" id="SignalP"/>
    </source>
</evidence>
<dbReference type="InterPro" id="IPR010583">
    <property type="entry name" value="MipA"/>
</dbReference>
<gene>
    <name evidence="7" type="ORF">A7A09_012165</name>
</gene>
<accession>A0A3R7Q259</accession>
<dbReference type="PANTHER" id="PTHR38776">
    <property type="entry name" value="MLTA-INTERACTING PROTEIN-RELATED"/>
    <property type="match status" value="1"/>
</dbReference>
<dbReference type="OrthoDB" id="5462484at2"/>
<keyword evidence="5" id="KW-0998">Cell outer membrane</keyword>
<evidence type="ECO:0000256" key="1">
    <source>
        <dbReference type="ARBA" id="ARBA00004442"/>
    </source>
</evidence>
<dbReference type="AlphaFoldDB" id="A0A3R7Q259"/>
<feature type="signal peptide" evidence="6">
    <location>
        <begin position="1"/>
        <end position="20"/>
    </location>
</feature>
<sequence length="241" mass="25805">MKRLLAIALLAMPMATVAAAQDFSVDLGIGVTGKPVYPGAEDAEAAPWLIWRNARFGAAGEGDKQGFSVSPSFNMVGERKAEDDAALKDMKDIERAYELGAKVSYGAGPMTAYGSLRKGFEGHSGITGEIGAKYRTDLSDRITLWSGLELGYGDSDYNSTYFGVSPAEAIDSVYGEYKPGGGINSAAIKFQARYAINDRTAILGEVEYGKLIGDAGDSPVVQEEWQPSLRLGVVRRFSFGF</sequence>
<comment type="similarity">
    <text evidence="2">Belongs to the MipA/OmpV family.</text>
</comment>
<proteinExistence type="inferred from homology"/>
<feature type="chain" id="PRO_5018728888" evidence="6">
    <location>
        <begin position="21"/>
        <end position="241"/>
    </location>
</feature>
<name>A0A3R7Q259_9RHOB</name>
<dbReference type="EMBL" id="PXNQ02000007">
    <property type="protein sequence ID" value="RNF34157.1"/>
    <property type="molecule type" value="Genomic_DNA"/>
</dbReference>
<dbReference type="Pfam" id="PF06629">
    <property type="entry name" value="MipA"/>
    <property type="match status" value="1"/>
</dbReference>
<evidence type="ECO:0000256" key="4">
    <source>
        <dbReference type="ARBA" id="ARBA00023136"/>
    </source>
</evidence>
<protein>
    <submittedName>
        <fullName evidence="7">MipA/OmpV family protein</fullName>
    </submittedName>
</protein>
<dbReference type="RefSeq" id="WP_106691662.1">
    <property type="nucleotide sequence ID" value="NZ_PXNQ02000007.1"/>
</dbReference>
<keyword evidence="4" id="KW-0472">Membrane</keyword>
<dbReference type="PANTHER" id="PTHR38776:SF1">
    <property type="entry name" value="MLTA-INTERACTING PROTEIN-RELATED"/>
    <property type="match status" value="1"/>
</dbReference>
<evidence type="ECO:0000256" key="2">
    <source>
        <dbReference type="ARBA" id="ARBA00005722"/>
    </source>
</evidence>
<comment type="caution">
    <text evidence="7">The sequence shown here is derived from an EMBL/GenBank/DDBJ whole genome shotgun (WGS) entry which is preliminary data.</text>
</comment>
<evidence type="ECO:0000313" key="7">
    <source>
        <dbReference type="EMBL" id="RNF34157.1"/>
    </source>
</evidence>
<organism evidence="7 8">
    <name type="scientific">Paracoccus methylarcula</name>
    <dbReference type="NCBI Taxonomy" id="72022"/>
    <lineage>
        <taxon>Bacteria</taxon>
        <taxon>Pseudomonadati</taxon>
        <taxon>Pseudomonadota</taxon>
        <taxon>Alphaproteobacteria</taxon>
        <taxon>Rhodobacterales</taxon>
        <taxon>Paracoccaceae</taxon>
        <taxon>Paracoccus</taxon>
    </lineage>
</organism>
<dbReference type="GO" id="GO:0009279">
    <property type="term" value="C:cell outer membrane"/>
    <property type="evidence" value="ECO:0007669"/>
    <property type="project" value="UniProtKB-SubCell"/>
</dbReference>